<evidence type="ECO:0000313" key="3">
    <source>
        <dbReference type="Proteomes" id="UP000236161"/>
    </source>
</evidence>
<gene>
    <name evidence="2" type="ORF">AXF42_Ash020320</name>
</gene>
<dbReference type="PANTHER" id="PTHR33237:SF46">
    <property type="entry name" value="OS01G0606100 PROTEIN"/>
    <property type="match status" value="1"/>
</dbReference>
<reference evidence="2 3" key="1">
    <citation type="journal article" date="2017" name="Nature">
        <title>The Apostasia genome and the evolution of orchids.</title>
        <authorList>
            <person name="Zhang G.Q."/>
            <person name="Liu K.W."/>
            <person name="Li Z."/>
            <person name="Lohaus R."/>
            <person name="Hsiao Y.Y."/>
            <person name="Niu S.C."/>
            <person name="Wang J.Y."/>
            <person name="Lin Y.C."/>
            <person name="Xu Q."/>
            <person name="Chen L.J."/>
            <person name="Yoshida K."/>
            <person name="Fujiwara S."/>
            <person name="Wang Z.W."/>
            <person name="Zhang Y.Q."/>
            <person name="Mitsuda N."/>
            <person name="Wang M."/>
            <person name="Liu G.H."/>
            <person name="Pecoraro L."/>
            <person name="Huang H.X."/>
            <person name="Xiao X.J."/>
            <person name="Lin M."/>
            <person name="Wu X.Y."/>
            <person name="Wu W.L."/>
            <person name="Chen Y.Y."/>
            <person name="Chang S.B."/>
            <person name="Sakamoto S."/>
            <person name="Ohme-Takagi M."/>
            <person name="Yagi M."/>
            <person name="Zeng S.J."/>
            <person name="Shen C.Y."/>
            <person name="Yeh C.M."/>
            <person name="Luo Y.B."/>
            <person name="Tsai W.C."/>
            <person name="Van de Peer Y."/>
            <person name="Liu Z.J."/>
        </authorList>
    </citation>
    <scope>NUCLEOTIDE SEQUENCE [LARGE SCALE GENOMIC DNA]</scope>
    <source>
        <strain evidence="3">cv. Shenzhen</strain>
        <tissue evidence="2">Stem</tissue>
    </source>
</reference>
<dbReference type="Proteomes" id="UP000236161">
    <property type="component" value="Unassembled WGS sequence"/>
</dbReference>
<organism evidence="2 3">
    <name type="scientific">Apostasia shenzhenica</name>
    <dbReference type="NCBI Taxonomy" id="1088818"/>
    <lineage>
        <taxon>Eukaryota</taxon>
        <taxon>Viridiplantae</taxon>
        <taxon>Streptophyta</taxon>
        <taxon>Embryophyta</taxon>
        <taxon>Tracheophyta</taxon>
        <taxon>Spermatophyta</taxon>
        <taxon>Magnoliopsida</taxon>
        <taxon>Liliopsida</taxon>
        <taxon>Asparagales</taxon>
        <taxon>Orchidaceae</taxon>
        <taxon>Apostasioideae</taxon>
        <taxon>Apostasia</taxon>
    </lineage>
</organism>
<feature type="compositionally biased region" description="Basic and acidic residues" evidence="1">
    <location>
        <begin position="48"/>
        <end position="58"/>
    </location>
</feature>
<dbReference type="PANTHER" id="PTHR33237">
    <property type="entry name" value="F2P16.13 PROTEIN-RELATED"/>
    <property type="match status" value="1"/>
</dbReference>
<accession>A0A2I0B0N3</accession>
<dbReference type="EMBL" id="KZ451931">
    <property type="protein sequence ID" value="PKA61344.1"/>
    <property type="molecule type" value="Genomic_DNA"/>
</dbReference>
<evidence type="ECO:0000256" key="1">
    <source>
        <dbReference type="SAM" id="MobiDB-lite"/>
    </source>
</evidence>
<sequence length="114" mass="13037">MELRSLLKKMAGLVEIAAKRLWGRRAAGVRLLSDGAVEAKRKRRKSFAKKEMPKARDQEEVEDDEVWRRTIMMGEKCQPLEFSGVIYYDADGQRVPAAPRSPLRRPLPSSSSFF</sequence>
<dbReference type="OrthoDB" id="674685at2759"/>
<evidence type="ECO:0000313" key="2">
    <source>
        <dbReference type="EMBL" id="PKA61344.1"/>
    </source>
</evidence>
<name>A0A2I0B0N3_9ASPA</name>
<keyword evidence="3" id="KW-1185">Reference proteome</keyword>
<dbReference type="AlphaFoldDB" id="A0A2I0B0N3"/>
<feature type="region of interest" description="Disordered" evidence="1">
    <location>
        <begin position="41"/>
        <end position="63"/>
    </location>
</feature>
<protein>
    <submittedName>
        <fullName evidence="2">Uncharacterized protein</fullName>
    </submittedName>
</protein>
<proteinExistence type="predicted"/>
<dbReference type="STRING" id="1088818.A0A2I0B0N3"/>